<dbReference type="AlphaFoldDB" id="A0A183B221"/>
<evidence type="ECO:0000313" key="2">
    <source>
        <dbReference type="Proteomes" id="UP000272942"/>
    </source>
</evidence>
<dbReference type="Proteomes" id="UP000272942">
    <property type="component" value="Unassembled WGS sequence"/>
</dbReference>
<protein>
    <submittedName>
        <fullName evidence="3">SSD domain-containing protein</fullName>
    </submittedName>
</protein>
<name>A0A183B221_9TREM</name>
<reference evidence="3" key="1">
    <citation type="submission" date="2016-06" db="UniProtKB">
        <authorList>
            <consortium name="WormBaseParasite"/>
        </authorList>
    </citation>
    <scope>IDENTIFICATION</scope>
</reference>
<evidence type="ECO:0000313" key="3">
    <source>
        <dbReference type="WBParaSite" id="ECPE_0001329501-mRNA-1"/>
    </source>
</evidence>
<organism evidence="3">
    <name type="scientific">Echinostoma caproni</name>
    <dbReference type="NCBI Taxonomy" id="27848"/>
    <lineage>
        <taxon>Eukaryota</taxon>
        <taxon>Metazoa</taxon>
        <taxon>Spiralia</taxon>
        <taxon>Lophotrochozoa</taxon>
        <taxon>Platyhelminthes</taxon>
        <taxon>Trematoda</taxon>
        <taxon>Digenea</taxon>
        <taxon>Plagiorchiida</taxon>
        <taxon>Echinostomata</taxon>
        <taxon>Echinostomatoidea</taxon>
        <taxon>Echinostomatidae</taxon>
        <taxon>Echinostoma</taxon>
    </lineage>
</organism>
<reference evidence="1 2" key="2">
    <citation type="submission" date="2018-11" db="EMBL/GenBank/DDBJ databases">
        <authorList>
            <consortium name="Pathogen Informatics"/>
        </authorList>
    </citation>
    <scope>NUCLEOTIDE SEQUENCE [LARGE SCALE GENOMIC DNA]</scope>
    <source>
        <strain evidence="1 2">Egypt</strain>
    </source>
</reference>
<dbReference type="EMBL" id="UZAN01054664">
    <property type="protein sequence ID" value="VDP90529.1"/>
    <property type="molecule type" value="Genomic_DNA"/>
</dbReference>
<accession>A0A183B221</accession>
<keyword evidence="2" id="KW-1185">Reference proteome</keyword>
<proteinExistence type="predicted"/>
<evidence type="ECO:0000313" key="1">
    <source>
        <dbReference type="EMBL" id="VDP90529.1"/>
    </source>
</evidence>
<gene>
    <name evidence="1" type="ORF">ECPE_LOCUS13257</name>
</gene>
<sequence>MALALLIVLAAVRGFPVLRIYGIGIVFSGFPFELVFSGRIDAAVPGAQDW</sequence>
<dbReference type="WBParaSite" id="ECPE_0001329501-mRNA-1">
    <property type="protein sequence ID" value="ECPE_0001329501-mRNA-1"/>
    <property type="gene ID" value="ECPE_0001329501"/>
</dbReference>